<evidence type="ECO:0000313" key="3">
    <source>
        <dbReference type="Proteomes" id="UP000008827"/>
    </source>
</evidence>
<protein>
    <submittedName>
        <fullName evidence="1 2">Uncharacterized protein</fullName>
    </submittedName>
</protein>
<dbReference type="InParanoid" id="K7L334"/>
<keyword evidence="3" id="KW-1185">Reference proteome</keyword>
<reference evidence="1" key="3">
    <citation type="submission" date="2018-07" db="EMBL/GenBank/DDBJ databases">
        <title>WGS assembly of Glycine max.</title>
        <authorList>
            <person name="Schmutz J."/>
            <person name="Cannon S."/>
            <person name="Schlueter J."/>
            <person name="Ma J."/>
            <person name="Mitros T."/>
            <person name="Nelson W."/>
            <person name="Hyten D."/>
            <person name="Song Q."/>
            <person name="Thelen J."/>
            <person name="Cheng J."/>
            <person name="Xu D."/>
            <person name="Hellsten U."/>
            <person name="May G."/>
            <person name="Yu Y."/>
            <person name="Sakurai T."/>
            <person name="Umezawa T."/>
            <person name="Bhattacharyya M."/>
            <person name="Sandhu D."/>
            <person name="Valliyodan B."/>
            <person name="Lindquist E."/>
            <person name="Peto M."/>
            <person name="Grant D."/>
            <person name="Shu S."/>
            <person name="Goodstein D."/>
            <person name="Barry K."/>
            <person name="Futrell-Griggs M."/>
            <person name="Abernathy B."/>
            <person name="Du J."/>
            <person name="Tian Z."/>
            <person name="Zhu L."/>
            <person name="Gill N."/>
            <person name="Joshi T."/>
            <person name="Libault M."/>
            <person name="Sethuraman A."/>
            <person name="Zhang X."/>
            <person name="Shinozaki K."/>
            <person name="Nguyen H."/>
            <person name="Wing R."/>
            <person name="Cregan P."/>
            <person name="Specht J."/>
            <person name="Grimwood J."/>
            <person name="Rokhsar D."/>
            <person name="Stacey G."/>
            <person name="Shoemaker R."/>
            <person name="Jackson S."/>
        </authorList>
    </citation>
    <scope>NUCLEOTIDE SEQUENCE</scope>
    <source>
        <tissue evidence="1">Callus</tissue>
    </source>
</reference>
<accession>K7L334</accession>
<gene>
    <name evidence="1" type="ORF">GLYMA_07G215800</name>
</gene>
<evidence type="ECO:0000313" key="1">
    <source>
        <dbReference type="EMBL" id="KRH50343.1"/>
    </source>
</evidence>
<dbReference type="Gramene" id="KRH50343">
    <property type="protein sequence ID" value="KRH50343"/>
    <property type="gene ID" value="GLYMA_07G215800"/>
</dbReference>
<sequence length="83" mass="9908">MIFLHLLRRRMHFFQTRVFPRQGLVSTLKGFLNRTSYIKSLKQKHIPQSFNCGMRMVDALRTQYSLGEPRRGCSESKFSQKVW</sequence>
<organism evidence="1">
    <name type="scientific">Glycine max</name>
    <name type="common">Soybean</name>
    <name type="synonym">Glycine hispida</name>
    <dbReference type="NCBI Taxonomy" id="3847"/>
    <lineage>
        <taxon>Eukaryota</taxon>
        <taxon>Viridiplantae</taxon>
        <taxon>Streptophyta</taxon>
        <taxon>Embryophyta</taxon>
        <taxon>Tracheophyta</taxon>
        <taxon>Spermatophyta</taxon>
        <taxon>Magnoliopsida</taxon>
        <taxon>eudicotyledons</taxon>
        <taxon>Gunneridae</taxon>
        <taxon>Pentapetalae</taxon>
        <taxon>rosids</taxon>
        <taxon>fabids</taxon>
        <taxon>Fabales</taxon>
        <taxon>Fabaceae</taxon>
        <taxon>Papilionoideae</taxon>
        <taxon>50 kb inversion clade</taxon>
        <taxon>NPAAA clade</taxon>
        <taxon>indigoferoid/millettioid clade</taxon>
        <taxon>Phaseoleae</taxon>
        <taxon>Glycine</taxon>
        <taxon>Glycine subgen. Soja</taxon>
    </lineage>
</organism>
<dbReference type="PaxDb" id="3847-GLYMA07G33931.1"/>
<dbReference type="HOGENOM" id="CLU_2547128_0_0_1"/>
<name>K7L334_SOYBN</name>
<evidence type="ECO:0000313" key="2">
    <source>
        <dbReference type="EnsemblPlants" id="KRH50343"/>
    </source>
</evidence>
<reference evidence="1 2" key="1">
    <citation type="journal article" date="2010" name="Nature">
        <title>Genome sequence of the palaeopolyploid soybean.</title>
        <authorList>
            <person name="Schmutz J."/>
            <person name="Cannon S.B."/>
            <person name="Schlueter J."/>
            <person name="Ma J."/>
            <person name="Mitros T."/>
            <person name="Nelson W."/>
            <person name="Hyten D.L."/>
            <person name="Song Q."/>
            <person name="Thelen J.J."/>
            <person name="Cheng J."/>
            <person name="Xu D."/>
            <person name="Hellsten U."/>
            <person name="May G.D."/>
            <person name="Yu Y."/>
            <person name="Sakurai T."/>
            <person name="Umezawa T."/>
            <person name="Bhattacharyya M.K."/>
            <person name="Sandhu D."/>
            <person name="Valliyodan B."/>
            <person name="Lindquist E."/>
            <person name="Peto M."/>
            <person name="Grant D."/>
            <person name="Shu S."/>
            <person name="Goodstein D."/>
            <person name="Barry K."/>
            <person name="Futrell-Griggs M."/>
            <person name="Abernathy B."/>
            <person name="Du J."/>
            <person name="Tian Z."/>
            <person name="Zhu L."/>
            <person name="Gill N."/>
            <person name="Joshi T."/>
            <person name="Libault M."/>
            <person name="Sethuraman A."/>
            <person name="Zhang X.-C."/>
            <person name="Shinozaki K."/>
            <person name="Nguyen H.T."/>
            <person name="Wing R.A."/>
            <person name="Cregan P."/>
            <person name="Specht J."/>
            <person name="Grimwood J."/>
            <person name="Rokhsar D."/>
            <person name="Stacey G."/>
            <person name="Shoemaker R.C."/>
            <person name="Jackson S.A."/>
        </authorList>
    </citation>
    <scope>NUCLEOTIDE SEQUENCE [LARGE SCALE GENOMIC DNA]</scope>
    <source>
        <strain evidence="2">cv. Williams 82</strain>
        <tissue evidence="1">Callus</tissue>
    </source>
</reference>
<dbReference type="AlphaFoldDB" id="K7L334"/>
<dbReference type="Proteomes" id="UP000008827">
    <property type="component" value="Chromosome 7"/>
</dbReference>
<proteinExistence type="predicted"/>
<dbReference type="EMBL" id="CM000840">
    <property type="protein sequence ID" value="KRH50343.1"/>
    <property type="molecule type" value="Genomic_DNA"/>
</dbReference>
<reference evidence="2" key="2">
    <citation type="submission" date="2018-02" db="UniProtKB">
        <authorList>
            <consortium name="EnsemblPlants"/>
        </authorList>
    </citation>
    <scope>IDENTIFICATION</scope>
    <source>
        <strain evidence="2">Williams 82</strain>
    </source>
</reference>
<dbReference type="EnsemblPlants" id="KRH50343">
    <property type="protein sequence ID" value="KRH50343"/>
    <property type="gene ID" value="GLYMA_07G215800"/>
</dbReference>